<name>A0A0A9CWJ1_ARUDO</name>
<evidence type="ECO:0000256" key="1">
    <source>
        <dbReference type="SAM" id="Phobius"/>
    </source>
</evidence>
<dbReference type="EMBL" id="GBRH01222028">
    <property type="protein sequence ID" value="JAD75867.1"/>
    <property type="molecule type" value="Transcribed_RNA"/>
</dbReference>
<proteinExistence type="predicted"/>
<organism evidence="2">
    <name type="scientific">Arundo donax</name>
    <name type="common">Giant reed</name>
    <name type="synonym">Donax arundinaceus</name>
    <dbReference type="NCBI Taxonomy" id="35708"/>
    <lineage>
        <taxon>Eukaryota</taxon>
        <taxon>Viridiplantae</taxon>
        <taxon>Streptophyta</taxon>
        <taxon>Embryophyta</taxon>
        <taxon>Tracheophyta</taxon>
        <taxon>Spermatophyta</taxon>
        <taxon>Magnoliopsida</taxon>
        <taxon>Liliopsida</taxon>
        <taxon>Poales</taxon>
        <taxon>Poaceae</taxon>
        <taxon>PACMAD clade</taxon>
        <taxon>Arundinoideae</taxon>
        <taxon>Arundineae</taxon>
        <taxon>Arundo</taxon>
    </lineage>
</organism>
<keyword evidence="1" id="KW-1133">Transmembrane helix</keyword>
<reference evidence="2" key="2">
    <citation type="journal article" date="2015" name="Data Brief">
        <title>Shoot transcriptome of the giant reed, Arundo donax.</title>
        <authorList>
            <person name="Barrero R.A."/>
            <person name="Guerrero F.D."/>
            <person name="Moolhuijzen P."/>
            <person name="Goolsby J.A."/>
            <person name="Tidwell J."/>
            <person name="Bellgard S.E."/>
            <person name="Bellgard M.I."/>
        </authorList>
    </citation>
    <scope>NUCLEOTIDE SEQUENCE</scope>
    <source>
        <tissue evidence="2">Shoot tissue taken approximately 20 cm above the soil surface</tissue>
    </source>
</reference>
<dbReference type="AlphaFoldDB" id="A0A0A9CWJ1"/>
<keyword evidence="1" id="KW-0812">Transmembrane</keyword>
<sequence>MNLTMCVSLRVRLFWVLSRIYKVIYGHGDHGSLLFFSIYVLYISFGDQFMPAFIRSLPLLQCSDMHLLNKQPLVLNNKQWTTAASIIRIESKFFKTNITNHTNFSVDINLSS</sequence>
<keyword evidence="2" id="KW-0804">Transcription</keyword>
<keyword evidence="2" id="KW-0240">DNA-directed RNA polymerase</keyword>
<reference evidence="2" key="1">
    <citation type="submission" date="2014-09" db="EMBL/GenBank/DDBJ databases">
        <authorList>
            <person name="Magalhaes I.L.F."/>
            <person name="Oliveira U."/>
            <person name="Santos F.R."/>
            <person name="Vidigal T.H.D.A."/>
            <person name="Brescovit A.D."/>
            <person name="Santos A.J."/>
        </authorList>
    </citation>
    <scope>NUCLEOTIDE SEQUENCE</scope>
    <source>
        <tissue evidence="2">Shoot tissue taken approximately 20 cm above the soil surface</tissue>
    </source>
</reference>
<feature type="transmembrane region" description="Helical" evidence="1">
    <location>
        <begin position="20"/>
        <end position="45"/>
    </location>
</feature>
<keyword evidence="1" id="KW-0472">Membrane</keyword>
<dbReference type="GO" id="GO:0000428">
    <property type="term" value="C:DNA-directed RNA polymerase complex"/>
    <property type="evidence" value="ECO:0007669"/>
    <property type="project" value="UniProtKB-KW"/>
</dbReference>
<protein>
    <submittedName>
        <fullName evidence="2">DNA-directed RNA polymerase II subunit, putative</fullName>
    </submittedName>
</protein>
<evidence type="ECO:0000313" key="2">
    <source>
        <dbReference type="EMBL" id="JAD75867.1"/>
    </source>
</evidence>
<accession>A0A0A9CWJ1</accession>